<keyword evidence="2" id="KW-1185">Reference proteome</keyword>
<proteinExistence type="predicted"/>
<dbReference type="RefSeq" id="WP_203644154.1">
    <property type="nucleotide sequence ID" value="NZ_BOLN01000003.1"/>
</dbReference>
<evidence type="ECO:0000313" key="1">
    <source>
        <dbReference type="EMBL" id="MFD1454962.1"/>
    </source>
</evidence>
<protein>
    <submittedName>
        <fullName evidence="1">Uncharacterized protein</fullName>
    </submittedName>
</protein>
<name>A0ABW4D4K2_9LACO</name>
<reference evidence="2" key="1">
    <citation type="journal article" date="2019" name="Int. J. Syst. Evol. Microbiol.">
        <title>The Global Catalogue of Microorganisms (GCM) 10K type strain sequencing project: providing services to taxonomists for standard genome sequencing and annotation.</title>
        <authorList>
            <consortium name="The Broad Institute Genomics Platform"/>
            <consortium name="The Broad Institute Genome Sequencing Center for Infectious Disease"/>
            <person name="Wu L."/>
            <person name="Ma J."/>
        </authorList>
    </citation>
    <scope>NUCLEOTIDE SEQUENCE [LARGE SCALE GENOMIC DNA]</scope>
    <source>
        <strain evidence="2">CCM 8979</strain>
    </source>
</reference>
<gene>
    <name evidence="1" type="ORF">ACFQ44_04575</name>
</gene>
<sequence>MKKILIGHKNGHDYTDYQTSPAVYQGYFRYRREQFPLEVEGLDDFADYWRILAERDTKRFAADYQRYYWEDQGEHDQANYFTDSDTHKLNLNVFCEAGESLTAFEQMLTRIRLNHVTIWDYWLDGQNPAVKNWRDAERNLAANWSLDFASQQAEENVYFLYWGIDRLNWPTAYQPDVYDPKDLVRQNVIFMLLSAWGYNYRRNSPAKFAAFMTKQKAQFSQNLGDYFKHVADGYLG</sequence>
<dbReference type="EMBL" id="JBHTOD010000003">
    <property type="protein sequence ID" value="MFD1454962.1"/>
    <property type="molecule type" value="Genomic_DNA"/>
</dbReference>
<comment type="caution">
    <text evidence="1">The sequence shown here is derived from an EMBL/GenBank/DDBJ whole genome shotgun (WGS) entry which is preliminary data.</text>
</comment>
<dbReference type="Proteomes" id="UP001597189">
    <property type="component" value="Unassembled WGS sequence"/>
</dbReference>
<evidence type="ECO:0000313" key="2">
    <source>
        <dbReference type="Proteomes" id="UP001597189"/>
    </source>
</evidence>
<organism evidence="1 2">
    <name type="scientific">Levilactobacillus lanxiensis</name>
    <dbReference type="NCBI Taxonomy" id="2799568"/>
    <lineage>
        <taxon>Bacteria</taxon>
        <taxon>Bacillati</taxon>
        <taxon>Bacillota</taxon>
        <taxon>Bacilli</taxon>
        <taxon>Lactobacillales</taxon>
        <taxon>Lactobacillaceae</taxon>
        <taxon>Levilactobacillus</taxon>
    </lineage>
</organism>
<accession>A0ABW4D4K2</accession>